<sequence>MVRILLYAVPVILGVWALVDCAQTAKRDVRKLPRAAWILIILMVPIVGSLAWLTIGRRKGSGPRPAPRPVAPDDDPDFLRDLDRKKPRRDGEPGETPPS</sequence>
<protein>
    <submittedName>
        <fullName evidence="11">Unannotated protein</fullName>
    </submittedName>
</protein>
<proteinExistence type="predicted"/>
<keyword evidence="2" id="KW-1003">Cell membrane</keyword>
<name>A0A6J6XRD4_9ZZZZ</name>
<evidence type="ECO:0000313" key="9">
    <source>
        <dbReference type="EMBL" id="CAB4543712.1"/>
    </source>
</evidence>
<keyword evidence="4 7" id="KW-1133">Transmembrane helix</keyword>
<evidence type="ECO:0000256" key="3">
    <source>
        <dbReference type="ARBA" id="ARBA00022692"/>
    </source>
</evidence>
<gene>
    <name evidence="9" type="ORF">UFOPK1446_00552</name>
    <name evidence="10" type="ORF">UFOPK1939_00052</name>
    <name evidence="11" type="ORF">UFOPK3024_00437</name>
</gene>
<reference evidence="11" key="1">
    <citation type="submission" date="2020-05" db="EMBL/GenBank/DDBJ databases">
        <authorList>
            <person name="Chiriac C."/>
            <person name="Salcher M."/>
            <person name="Ghai R."/>
            <person name="Kavagutti S V."/>
        </authorList>
    </citation>
    <scope>NUCLEOTIDE SEQUENCE</scope>
</reference>
<dbReference type="EMBL" id="CAEZSO010000094">
    <property type="protein sequence ID" value="CAB4543712.1"/>
    <property type="molecule type" value="Genomic_DNA"/>
</dbReference>
<comment type="subcellular location">
    <subcellularLocation>
        <location evidence="1">Cell membrane</location>
        <topology evidence="1">Multi-pass membrane protein</topology>
    </subcellularLocation>
</comment>
<evidence type="ECO:0000256" key="2">
    <source>
        <dbReference type="ARBA" id="ARBA00022475"/>
    </source>
</evidence>
<dbReference type="InterPro" id="IPR027379">
    <property type="entry name" value="CLS_N"/>
</dbReference>
<keyword evidence="5 7" id="KW-0472">Membrane</keyword>
<keyword evidence="3 7" id="KW-0812">Transmembrane</keyword>
<evidence type="ECO:0000256" key="5">
    <source>
        <dbReference type="ARBA" id="ARBA00023136"/>
    </source>
</evidence>
<feature type="region of interest" description="Disordered" evidence="6">
    <location>
        <begin position="58"/>
        <end position="99"/>
    </location>
</feature>
<dbReference type="AlphaFoldDB" id="A0A6J6XRD4"/>
<evidence type="ECO:0000259" key="8">
    <source>
        <dbReference type="Pfam" id="PF13396"/>
    </source>
</evidence>
<feature type="compositionally biased region" description="Basic and acidic residues" evidence="6">
    <location>
        <begin position="77"/>
        <end position="92"/>
    </location>
</feature>
<evidence type="ECO:0000313" key="11">
    <source>
        <dbReference type="EMBL" id="CAB4798114.1"/>
    </source>
</evidence>
<feature type="domain" description="Cardiolipin synthase N-terminal" evidence="8">
    <location>
        <begin position="12"/>
        <end position="57"/>
    </location>
</feature>
<dbReference type="EMBL" id="CAEZVF010000004">
    <property type="protein sequence ID" value="CAB4613878.1"/>
    <property type="molecule type" value="Genomic_DNA"/>
</dbReference>
<evidence type="ECO:0000256" key="4">
    <source>
        <dbReference type="ARBA" id="ARBA00022989"/>
    </source>
</evidence>
<evidence type="ECO:0000256" key="1">
    <source>
        <dbReference type="ARBA" id="ARBA00004651"/>
    </source>
</evidence>
<evidence type="ECO:0000313" key="10">
    <source>
        <dbReference type="EMBL" id="CAB4613878.1"/>
    </source>
</evidence>
<dbReference type="EMBL" id="CAFAAK010000070">
    <property type="protein sequence ID" value="CAB4798114.1"/>
    <property type="molecule type" value="Genomic_DNA"/>
</dbReference>
<dbReference type="GO" id="GO:0005886">
    <property type="term" value="C:plasma membrane"/>
    <property type="evidence" value="ECO:0007669"/>
    <property type="project" value="UniProtKB-SubCell"/>
</dbReference>
<organism evidence="11">
    <name type="scientific">freshwater metagenome</name>
    <dbReference type="NCBI Taxonomy" id="449393"/>
    <lineage>
        <taxon>unclassified sequences</taxon>
        <taxon>metagenomes</taxon>
        <taxon>ecological metagenomes</taxon>
    </lineage>
</organism>
<feature type="transmembrane region" description="Helical" evidence="7">
    <location>
        <begin position="37"/>
        <end position="55"/>
    </location>
</feature>
<evidence type="ECO:0000256" key="7">
    <source>
        <dbReference type="SAM" id="Phobius"/>
    </source>
</evidence>
<accession>A0A6J6XRD4</accession>
<evidence type="ECO:0000256" key="6">
    <source>
        <dbReference type="SAM" id="MobiDB-lite"/>
    </source>
</evidence>
<dbReference type="Pfam" id="PF13396">
    <property type="entry name" value="PLDc_N"/>
    <property type="match status" value="1"/>
</dbReference>